<comment type="caution">
    <text evidence="1">The sequence shown here is derived from an EMBL/GenBank/DDBJ whole genome shotgun (WGS) entry which is preliminary data.</text>
</comment>
<reference evidence="2" key="1">
    <citation type="journal article" date="2019" name="Int. J. Syst. Evol. Microbiol.">
        <title>The Global Catalogue of Microorganisms (GCM) 10K type strain sequencing project: providing services to taxonomists for standard genome sequencing and annotation.</title>
        <authorList>
            <consortium name="The Broad Institute Genomics Platform"/>
            <consortium name="The Broad Institute Genome Sequencing Center for Infectious Disease"/>
            <person name="Wu L."/>
            <person name="Ma J."/>
        </authorList>
    </citation>
    <scope>NUCLEOTIDE SEQUENCE [LARGE SCALE GENOMIC DNA]</scope>
    <source>
        <strain evidence="2">JCM 16548</strain>
    </source>
</reference>
<dbReference type="InterPro" id="IPR027417">
    <property type="entry name" value="P-loop_NTPase"/>
</dbReference>
<dbReference type="Pfam" id="PF13671">
    <property type="entry name" value="AAA_33"/>
    <property type="match status" value="1"/>
</dbReference>
<dbReference type="EMBL" id="BAAAYX010000003">
    <property type="protein sequence ID" value="GAA3698999.1"/>
    <property type="molecule type" value="Genomic_DNA"/>
</dbReference>
<proteinExistence type="predicted"/>
<dbReference type="Gene3D" id="3.40.50.300">
    <property type="entry name" value="P-loop containing nucleotide triphosphate hydrolases"/>
    <property type="match status" value="1"/>
</dbReference>
<evidence type="ECO:0000313" key="1">
    <source>
        <dbReference type="EMBL" id="GAA3698999.1"/>
    </source>
</evidence>
<gene>
    <name evidence="1" type="ORF">GCM10022204_14350</name>
</gene>
<dbReference type="SUPFAM" id="SSF52540">
    <property type="entry name" value="P-loop containing nucleoside triphosphate hydrolases"/>
    <property type="match status" value="1"/>
</dbReference>
<name>A0ABP7D397_9ACTN</name>
<protein>
    <submittedName>
        <fullName evidence="1">AAA family ATPase</fullName>
    </submittedName>
</protein>
<sequence>MTVFLIVGLPGAGKTTRARELEAERSALRLTPDEWQMAVFDRDSPTRWRSAERAAHRDRLEGKLIEIGLRAADLGLDVVLDFGFWGTDERSALRWIAAARGLRTEVVYLPIGYDEQRRRITARSGGDPAQFEMSDAELRQWHTRFQAPDVDELRDGTIPAVPAGHASWAAWARARWPSWRPGQG</sequence>
<evidence type="ECO:0000313" key="2">
    <source>
        <dbReference type="Proteomes" id="UP001500051"/>
    </source>
</evidence>
<organism evidence="1 2">
    <name type="scientific">Microlunatus aurantiacus</name>
    <dbReference type="NCBI Taxonomy" id="446786"/>
    <lineage>
        <taxon>Bacteria</taxon>
        <taxon>Bacillati</taxon>
        <taxon>Actinomycetota</taxon>
        <taxon>Actinomycetes</taxon>
        <taxon>Propionibacteriales</taxon>
        <taxon>Propionibacteriaceae</taxon>
        <taxon>Microlunatus</taxon>
    </lineage>
</organism>
<accession>A0ABP7D397</accession>
<keyword evidence="2" id="KW-1185">Reference proteome</keyword>
<dbReference type="Proteomes" id="UP001500051">
    <property type="component" value="Unassembled WGS sequence"/>
</dbReference>
<dbReference type="RefSeq" id="WP_344811625.1">
    <property type="nucleotide sequence ID" value="NZ_BAAAYX010000003.1"/>
</dbReference>